<accession>A0A8K1C6A4</accession>
<comment type="caution">
    <text evidence="1">The sequence shown here is derived from an EMBL/GenBank/DDBJ whole genome shotgun (WGS) entry which is preliminary data.</text>
</comment>
<gene>
    <name evidence="1" type="ORF">Poli38472_006842</name>
</gene>
<protein>
    <submittedName>
        <fullName evidence="1">Uncharacterized protein</fullName>
    </submittedName>
</protein>
<evidence type="ECO:0000313" key="2">
    <source>
        <dbReference type="Proteomes" id="UP000794436"/>
    </source>
</evidence>
<evidence type="ECO:0000313" key="1">
    <source>
        <dbReference type="EMBL" id="TMW56832.1"/>
    </source>
</evidence>
<dbReference type="AlphaFoldDB" id="A0A8K1C6A4"/>
<keyword evidence="2" id="KW-1185">Reference proteome</keyword>
<organism evidence="1 2">
    <name type="scientific">Pythium oligandrum</name>
    <name type="common">Mycoparasitic fungus</name>
    <dbReference type="NCBI Taxonomy" id="41045"/>
    <lineage>
        <taxon>Eukaryota</taxon>
        <taxon>Sar</taxon>
        <taxon>Stramenopiles</taxon>
        <taxon>Oomycota</taxon>
        <taxon>Peronosporomycetes</taxon>
        <taxon>Pythiales</taxon>
        <taxon>Pythiaceae</taxon>
        <taxon>Pythium</taxon>
    </lineage>
</organism>
<sequence length="140" mass="17069">MDEQVRKYNTLIRELLDMISADLPGNKMVETIRRRFRVALACDRTYILEETSPEMLEYRDIIAEERWDDLIYKDWESEIDKKDDALMYEIDNRSLRDMISLLRSLWENYNDEQKAYVKKSMKRLLSHCVKYLRFKEEGKQ</sequence>
<reference evidence="1" key="1">
    <citation type="submission" date="2019-03" db="EMBL/GenBank/DDBJ databases">
        <title>Long read genome sequence of the mycoparasitic Pythium oligandrum ATCC 38472 isolated from sugarbeet rhizosphere.</title>
        <authorList>
            <person name="Gaulin E."/>
        </authorList>
    </citation>
    <scope>NUCLEOTIDE SEQUENCE</scope>
    <source>
        <strain evidence="1">ATCC 38472_TT</strain>
    </source>
</reference>
<name>A0A8K1C6A4_PYTOL</name>
<dbReference type="Proteomes" id="UP000794436">
    <property type="component" value="Unassembled WGS sequence"/>
</dbReference>
<dbReference type="EMBL" id="SPLM01000145">
    <property type="protein sequence ID" value="TMW56832.1"/>
    <property type="molecule type" value="Genomic_DNA"/>
</dbReference>
<proteinExistence type="predicted"/>